<dbReference type="Gene3D" id="3.40.50.300">
    <property type="entry name" value="P-loop containing nucleotide triphosphate hydrolases"/>
    <property type="match status" value="1"/>
</dbReference>
<dbReference type="AlphaFoldDB" id="A0AAP0KPV2"/>
<protein>
    <submittedName>
        <fullName evidence="2">Uncharacterized protein</fullName>
    </submittedName>
</protein>
<proteinExistence type="predicted"/>
<keyword evidence="3" id="KW-1185">Reference proteome</keyword>
<feature type="region of interest" description="Disordered" evidence="1">
    <location>
        <begin position="99"/>
        <end position="133"/>
    </location>
</feature>
<name>A0AAP0KPV2_9MAGN</name>
<comment type="caution">
    <text evidence="2">The sequence shown here is derived from an EMBL/GenBank/DDBJ whole genome shotgun (WGS) entry which is preliminary data.</text>
</comment>
<evidence type="ECO:0000256" key="1">
    <source>
        <dbReference type="SAM" id="MobiDB-lite"/>
    </source>
</evidence>
<sequence length="622" mass="69285">MDHGPATPSRWDSIEPWLSTKRAWARLGTTRRSPYPLEKHGPHSLKRGKAKLRRDYARYGSWGKAMRDEERRLNVAGNSGIRVRNVRVCYSRVALSASRDTDRSSSKSQDKTDQNSVHEIMPPTRRSHLPQSVTDNQLVQELTPPSRRKIQQLVHFGLALGHSSSIVPRLPTDWRCLNFRICALSSSAVVAKPDEIKITLLPTKLIEGKKTETNGLCKKANRVGICLLLGGVVLLAKRTLFLEMQCCCTSGFKAGFVVPSQMRTPSKYFPTTMARKLEVKGSLPVVDVSKGKTLAFGIPALMHVLCKKKLEDSGRACPWCFVLSPIREIVQQVSIIESYLMASKMLVDYNERVVERNGSENASIVRENDQVVSESHLVESSYGVKVVGWSERRPRDVPQDLCVAVDEGVMAGQPEISDSGTGDVQGRLDGMSQMITSHDQHLQEIIRLLRTQATTLPTTSAAPITQSRTRGECVRFTRVCSRVVIVQVLTFPEGLTFDEWVVSNELGGAMFVLFEGNIFIPHPTLRDIDPAICAPDLIISYPNPPGPAIIEIGRGILCSEKNTWRFESSQCHSFMSGRPEYQSNEDNGWNHGVSQTVAYNMNGDIGYSPRSISVIVYYLAFK</sequence>
<feature type="compositionally biased region" description="Basic and acidic residues" evidence="1">
    <location>
        <begin position="99"/>
        <end position="113"/>
    </location>
</feature>
<evidence type="ECO:0000313" key="3">
    <source>
        <dbReference type="Proteomes" id="UP001417504"/>
    </source>
</evidence>
<dbReference type="InterPro" id="IPR027417">
    <property type="entry name" value="P-loop_NTPase"/>
</dbReference>
<organism evidence="2 3">
    <name type="scientific">Stephania japonica</name>
    <dbReference type="NCBI Taxonomy" id="461633"/>
    <lineage>
        <taxon>Eukaryota</taxon>
        <taxon>Viridiplantae</taxon>
        <taxon>Streptophyta</taxon>
        <taxon>Embryophyta</taxon>
        <taxon>Tracheophyta</taxon>
        <taxon>Spermatophyta</taxon>
        <taxon>Magnoliopsida</taxon>
        <taxon>Ranunculales</taxon>
        <taxon>Menispermaceae</taxon>
        <taxon>Menispermoideae</taxon>
        <taxon>Cissampelideae</taxon>
        <taxon>Stephania</taxon>
    </lineage>
</organism>
<dbReference type="EMBL" id="JBBNAE010000001">
    <property type="protein sequence ID" value="KAK9155718.1"/>
    <property type="molecule type" value="Genomic_DNA"/>
</dbReference>
<gene>
    <name evidence="2" type="ORF">Sjap_003198</name>
</gene>
<accession>A0AAP0KPV2</accession>
<evidence type="ECO:0000313" key="2">
    <source>
        <dbReference type="EMBL" id="KAK9155718.1"/>
    </source>
</evidence>
<dbReference type="Proteomes" id="UP001417504">
    <property type="component" value="Unassembled WGS sequence"/>
</dbReference>
<reference evidence="2 3" key="1">
    <citation type="submission" date="2024-01" db="EMBL/GenBank/DDBJ databases">
        <title>Genome assemblies of Stephania.</title>
        <authorList>
            <person name="Yang L."/>
        </authorList>
    </citation>
    <scope>NUCLEOTIDE SEQUENCE [LARGE SCALE GENOMIC DNA]</scope>
    <source>
        <strain evidence="2">QJT</strain>
        <tissue evidence="2">Leaf</tissue>
    </source>
</reference>